<reference evidence="1 2" key="1">
    <citation type="submission" date="2021-06" db="EMBL/GenBank/DDBJ databases">
        <authorList>
            <person name="Palmer J.M."/>
        </authorList>
    </citation>
    <scope>NUCLEOTIDE SEQUENCE [LARGE SCALE GENOMIC DNA]</scope>
    <source>
        <strain evidence="1 2">AS_MEX2019</strain>
        <tissue evidence="1">Muscle</tissue>
    </source>
</reference>
<keyword evidence="2" id="KW-1185">Reference proteome</keyword>
<proteinExistence type="predicted"/>
<name>A0ABV0Y1G0_9TELE</name>
<accession>A0ABV0Y1G0</accession>
<organism evidence="1 2">
    <name type="scientific">Ameca splendens</name>
    <dbReference type="NCBI Taxonomy" id="208324"/>
    <lineage>
        <taxon>Eukaryota</taxon>
        <taxon>Metazoa</taxon>
        <taxon>Chordata</taxon>
        <taxon>Craniata</taxon>
        <taxon>Vertebrata</taxon>
        <taxon>Euteleostomi</taxon>
        <taxon>Actinopterygii</taxon>
        <taxon>Neopterygii</taxon>
        <taxon>Teleostei</taxon>
        <taxon>Neoteleostei</taxon>
        <taxon>Acanthomorphata</taxon>
        <taxon>Ovalentaria</taxon>
        <taxon>Atherinomorphae</taxon>
        <taxon>Cyprinodontiformes</taxon>
        <taxon>Goodeidae</taxon>
        <taxon>Ameca</taxon>
    </lineage>
</organism>
<gene>
    <name evidence="1" type="ORF">AMECASPLE_013037</name>
</gene>
<evidence type="ECO:0000313" key="1">
    <source>
        <dbReference type="EMBL" id="MEQ2287477.1"/>
    </source>
</evidence>
<comment type="caution">
    <text evidence="1">The sequence shown here is derived from an EMBL/GenBank/DDBJ whole genome shotgun (WGS) entry which is preliminary data.</text>
</comment>
<sequence length="88" mass="10452">MRAERRRRRCALRARSHMPHVAAINWPDSAGSSSRLTRWRQLDYGHLLSPCSILLQTVVRLRSINKFSNQTRCFMVVLFWCLNSRFYV</sequence>
<dbReference type="EMBL" id="JAHRIP010019650">
    <property type="protein sequence ID" value="MEQ2287477.1"/>
    <property type="molecule type" value="Genomic_DNA"/>
</dbReference>
<protein>
    <submittedName>
        <fullName evidence="1">Uncharacterized protein</fullName>
    </submittedName>
</protein>
<evidence type="ECO:0000313" key="2">
    <source>
        <dbReference type="Proteomes" id="UP001469553"/>
    </source>
</evidence>
<dbReference type="Proteomes" id="UP001469553">
    <property type="component" value="Unassembled WGS sequence"/>
</dbReference>